<dbReference type="Gene3D" id="3.30.1360.40">
    <property type="match status" value="1"/>
</dbReference>
<dbReference type="NCBIfam" id="TIGR00496">
    <property type="entry name" value="frr"/>
    <property type="match status" value="1"/>
</dbReference>
<keyword evidence="7" id="KW-0175">Coiled coil</keyword>
<dbReference type="HAMAP" id="MF_00040">
    <property type="entry name" value="RRF"/>
    <property type="match status" value="1"/>
</dbReference>
<evidence type="ECO:0000313" key="10">
    <source>
        <dbReference type="Proteomes" id="UP000555103"/>
    </source>
</evidence>
<dbReference type="InterPro" id="IPR036191">
    <property type="entry name" value="RRF_sf"/>
</dbReference>
<evidence type="ECO:0000256" key="7">
    <source>
        <dbReference type="SAM" id="Coils"/>
    </source>
</evidence>
<evidence type="ECO:0000256" key="1">
    <source>
        <dbReference type="ARBA" id="ARBA00004496"/>
    </source>
</evidence>
<comment type="function">
    <text evidence="5 6">Responsible for the release of ribosomes from messenger RNA at the termination of protein biosynthesis. May increase the efficiency of translation by recycling ribosomes from one round of translation to another.</text>
</comment>
<dbReference type="PANTHER" id="PTHR20982">
    <property type="entry name" value="RIBOSOME RECYCLING FACTOR"/>
    <property type="match status" value="1"/>
</dbReference>
<dbReference type="Gene3D" id="1.10.132.20">
    <property type="entry name" value="Ribosome-recycling factor"/>
    <property type="match status" value="1"/>
</dbReference>
<name>A0A840CMP6_9BACT</name>
<evidence type="ECO:0000313" key="9">
    <source>
        <dbReference type="EMBL" id="MBB4037337.1"/>
    </source>
</evidence>
<evidence type="ECO:0000256" key="3">
    <source>
        <dbReference type="ARBA" id="ARBA00022490"/>
    </source>
</evidence>
<comment type="similarity">
    <text evidence="2 6">Belongs to the RRF family.</text>
</comment>
<dbReference type="AlphaFoldDB" id="A0A840CMP6"/>
<dbReference type="EMBL" id="JACIEP010000013">
    <property type="protein sequence ID" value="MBB4037337.1"/>
    <property type="molecule type" value="Genomic_DNA"/>
</dbReference>
<keyword evidence="10" id="KW-1185">Reference proteome</keyword>
<dbReference type="PANTHER" id="PTHR20982:SF3">
    <property type="entry name" value="MITOCHONDRIAL RIBOSOME RECYCLING FACTOR PSEUDO 1"/>
    <property type="match status" value="1"/>
</dbReference>
<feature type="domain" description="Ribosome recycling factor" evidence="8">
    <location>
        <begin position="24"/>
        <end position="185"/>
    </location>
</feature>
<keyword evidence="3 6" id="KW-0963">Cytoplasm</keyword>
<feature type="coiled-coil region" evidence="7">
    <location>
        <begin position="117"/>
        <end position="175"/>
    </location>
</feature>
<proteinExistence type="inferred from homology"/>
<comment type="caution">
    <text evidence="9">The sequence shown here is derived from an EMBL/GenBank/DDBJ whole genome shotgun (WGS) entry which is preliminary data.</text>
</comment>
<dbReference type="RefSeq" id="WP_183308184.1">
    <property type="nucleotide sequence ID" value="NZ_JACIEP010000013.1"/>
</dbReference>
<organism evidence="9 10">
    <name type="scientific">Dysgonomonas hofstadii</name>
    <dbReference type="NCBI Taxonomy" id="637886"/>
    <lineage>
        <taxon>Bacteria</taxon>
        <taxon>Pseudomonadati</taxon>
        <taxon>Bacteroidota</taxon>
        <taxon>Bacteroidia</taxon>
        <taxon>Bacteroidales</taxon>
        <taxon>Dysgonomonadaceae</taxon>
        <taxon>Dysgonomonas</taxon>
    </lineage>
</organism>
<evidence type="ECO:0000259" key="8">
    <source>
        <dbReference type="Pfam" id="PF01765"/>
    </source>
</evidence>
<dbReference type="GO" id="GO:0043023">
    <property type="term" value="F:ribosomal large subunit binding"/>
    <property type="evidence" value="ECO:0007669"/>
    <property type="project" value="TreeGrafter"/>
</dbReference>
<reference evidence="9 10" key="1">
    <citation type="submission" date="2020-08" db="EMBL/GenBank/DDBJ databases">
        <title>Genomic Encyclopedia of Type Strains, Phase IV (KMG-IV): sequencing the most valuable type-strain genomes for metagenomic binning, comparative biology and taxonomic classification.</title>
        <authorList>
            <person name="Goeker M."/>
        </authorList>
    </citation>
    <scope>NUCLEOTIDE SEQUENCE [LARGE SCALE GENOMIC DNA]</scope>
    <source>
        <strain evidence="9 10">DSM 104969</strain>
    </source>
</reference>
<dbReference type="FunFam" id="1.10.132.20:FF:000001">
    <property type="entry name" value="Ribosome-recycling factor"/>
    <property type="match status" value="1"/>
</dbReference>
<sequence length="187" mass="21038">MATDLKQIEQKAEKKMQDSVEFLDEALAHIRAGKANPRILDGIKLDYYGTLTPLSGVASINTPDARTIIVQPWEKQMLKDVEKAILNSDVGITPDNNGEVIRLSIPPLTEERRKQLVKQAKQEAEDAKVSVRNARRDAIDAYKKSVKDGVAEDVAKDAENEMQKLHDKYIKKIDEVFALKEKEILTV</sequence>
<dbReference type="Pfam" id="PF01765">
    <property type="entry name" value="RRF"/>
    <property type="match status" value="1"/>
</dbReference>
<evidence type="ECO:0000256" key="2">
    <source>
        <dbReference type="ARBA" id="ARBA00005912"/>
    </source>
</evidence>
<dbReference type="SUPFAM" id="SSF55194">
    <property type="entry name" value="Ribosome recycling factor, RRF"/>
    <property type="match status" value="1"/>
</dbReference>
<dbReference type="InterPro" id="IPR023584">
    <property type="entry name" value="Ribosome_recyc_fac_dom"/>
</dbReference>
<dbReference type="FunFam" id="3.30.1360.40:FF:000001">
    <property type="entry name" value="Ribosome-recycling factor"/>
    <property type="match status" value="1"/>
</dbReference>
<evidence type="ECO:0000256" key="4">
    <source>
        <dbReference type="ARBA" id="ARBA00022917"/>
    </source>
</evidence>
<gene>
    <name evidence="6" type="primary">frr</name>
    <name evidence="9" type="ORF">GGR21_003254</name>
</gene>
<dbReference type="GO" id="GO:0005737">
    <property type="term" value="C:cytoplasm"/>
    <property type="evidence" value="ECO:0007669"/>
    <property type="project" value="UniProtKB-SubCell"/>
</dbReference>
<accession>A0A840CMP6</accession>
<keyword evidence="4 6" id="KW-0648">Protein biosynthesis</keyword>
<evidence type="ECO:0000256" key="5">
    <source>
        <dbReference type="ARBA" id="ARBA00025050"/>
    </source>
</evidence>
<comment type="subcellular location">
    <subcellularLocation>
        <location evidence="1 6">Cytoplasm</location>
    </subcellularLocation>
</comment>
<evidence type="ECO:0000256" key="6">
    <source>
        <dbReference type="HAMAP-Rule" id="MF_00040"/>
    </source>
</evidence>
<dbReference type="CDD" id="cd00520">
    <property type="entry name" value="RRF"/>
    <property type="match status" value="1"/>
</dbReference>
<dbReference type="InterPro" id="IPR002661">
    <property type="entry name" value="Ribosome_recyc_fac"/>
</dbReference>
<protein>
    <recommendedName>
        <fullName evidence="6">Ribosome-recycling factor</fullName>
        <shortName evidence="6">RRF</shortName>
    </recommendedName>
    <alternativeName>
        <fullName evidence="6">Ribosome-releasing factor</fullName>
    </alternativeName>
</protein>
<dbReference type="GO" id="GO:0006415">
    <property type="term" value="P:translational termination"/>
    <property type="evidence" value="ECO:0007669"/>
    <property type="project" value="UniProtKB-UniRule"/>
</dbReference>
<dbReference type="Proteomes" id="UP000555103">
    <property type="component" value="Unassembled WGS sequence"/>
</dbReference>